<dbReference type="GO" id="GO:0008270">
    <property type="term" value="F:zinc ion binding"/>
    <property type="evidence" value="ECO:0007669"/>
    <property type="project" value="UniProtKB-KW"/>
</dbReference>
<dbReference type="PROSITE" id="PS50157">
    <property type="entry name" value="ZINC_FINGER_C2H2_2"/>
    <property type="match status" value="2"/>
</dbReference>
<proteinExistence type="predicted"/>
<sequence>MSVLCELVPGRLQCPHCGYHSKSHAHQLSHIAASHPTHLDSVTFGRLGNIFMYQSTAQLYHCFDCFFTSKDFAKVYKHVIAKHCIDEREAAAAEETSEKRDEKVGEKGKEGAKEEAQGSMKRKQSSKEEEEDAKRRRLEREGEDGGKTRKSSEGQGEVGEEGRRDAGGASQRADKTEGERDESVLTFDGASFRCMMCSWKSKLKGVAINHVVRKHDIPRAYAVQAIKRDAASEEDETAGLNSELLRVEMEATAKVICSVSNRFVCQICGWMTKLKGLAITHVERSHHVERPYSCKDCQLTFFLPSRLQQHMTSAHRPGRYVCPFCCFRSHFLGGFKRHCSRCNACEGRGEGEEARLGGGAVDEMKCDKEEDGEKKGGRTRRKTAKMIKEEEEEDSDEY</sequence>
<organism evidence="4">
    <name type="scientific">Tetraodon nigroviridis</name>
    <name type="common">Spotted green pufferfish</name>
    <name type="synonym">Chelonodon nigroviridis</name>
    <dbReference type="NCBI Taxonomy" id="99883"/>
    <lineage>
        <taxon>Eukaryota</taxon>
        <taxon>Metazoa</taxon>
        <taxon>Chordata</taxon>
        <taxon>Craniata</taxon>
        <taxon>Vertebrata</taxon>
        <taxon>Euteleostomi</taxon>
        <taxon>Actinopterygii</taxon>
        <taxon>Neopterygii</taxon>
        <taxon>Teleostei</taxon>
        <taxon>Neoteleostei</taxon>
        <taxon>Acanthomorphata</taxon>
        <taxon>Eupercaria</taxon>
        <taxon>Tetraodontiformes</taxon>
        <taxon>Tetradontoidea</taxon>
        <taxon>Tetraodontidae</taxon>
        <taxon>Tetraodon</taxon>
    </lineage>
</organism>
<keyword evidence="1" id="KW-0863">Zinc-finger</keyword>
<dbReference type="PROSITE" id="PS00028">
    <property type="entry name" value="ZINC_FINGER_C2H2_1"/>
    <property type="match status" value="1"/>
</dbReference>
<gene>
    <name evidence="4" type="ORF">GSTENG00012550001</name>
</gene>
<protein>
    <submittedName>
        <fullName evidence="4">Chromosome 3 SCAF13974, whole genome shotgun sequence</fullName>
    </submittedName>
</protein>
<dbReference type="PANTHER" id="PTHR37354:SF1">
    <property type="entry name" value="CHROMOSOME ALIGNMENT-MAINTAINING PHOSPHOPROTEIN 1"/>
    <property type="match status" value="1"/>
</dbReference>
<name>Q4SUB0_TETNG</name>
<dbReference type="PANTHER" id="PTHR37354">
    <property type="entry name" value="CHROMOSOME ALIGNMENT-MAINTAINING PHOSPHOPROTEIN 1"/>
    <property type="match status" value="1"/>
</dbReference>
<evidence type="ECO:0000256" key="2">
    <source>
        <dbReference type="SAM" id="MobiDB-lite"/>
    </source>
</evidence>
<keyword evidence="1" id="KW-0862">Zinc</keyword>
<dbReference type="AlphaFoldDB" id="Q4SUB0"/>
<feature type="compositionally biased region" description="Acidic residues" evidence="2">
    <location>
        <begin position="389"/>
        <end position="398"/>
    </location>
</feature>
<feature type="region of interest" description="Disordered" evidence="2">
    <location>
        <begin position="367"/>
        <end position="398"/>
    </location>
</feature>
<dbReference type="SUPFAM" id="SSF57667">
    <property type="entry name" value="beta-beta-alpha zinc fingers"/>
    <property type="match status" value="1"/>
</dbReference>
<feature type="domain" description="C2H2-type" evidence="3">
    <location>
        <begin position="263"/>
        <end position="291"/>
    </location>
</feature>
<feature type="compositionally biased region" description="Basic and acidic residues" evidence="2">
    <location>
        <begin position="90"/>
        <end position="116"/>
    </location>
</feature>
<dbReference type="OrthoDB" id="8016097at2759"/>
<dbReference type="GO" id="GO:0051315">
    <property type="term" value="P:attachment of mitotic spindle microtubules to kinetochore"/>
    <property type="evidence" value="ECO:0007669"/>
    <property type="project" value="InterPro"/>
</dbReference>
<feature type="compositionally biased region" description="Basic and acidic residues" evidence="2">
    <location>
        <begin position="132"/>
        <end position="152"/>
    </location>
</feature>
<dbReference type="EMBL" id="CAAE01013974">
    <property type="protein sequence ID" value="CAF95772.1"/>
    <property type="molecule type" value="Genomic_DNA"/>
</dbReference>
<reference evidence="4" key="2">
    <citation type="submission" date="2004-02" db="EMBL/GenBank/DDBJ databases">
        <authorList>
            <consortium name="Genoscope"/>
            <consortium name="Whitehead Institute Centre for Genome Research"/>
        </authorList>
    </citation>
    <scope>NUCLEOTIDE SEQUENCE</scope>
</reference>
<dbReference type="Gene3D" id="3.30.160.60">
    <property type="entry name" value="Classic Zinc Finger"/>
    <property type="match status" value="1"/>
</dbReference>
<dbReference type="InterPro" id="IPR013087">
    <property type="entry name" value="Znf_C2H2_type"/>
</dbReference>
<feature type="compositionally biased region" description="Basic and acidic residues" evidence="2">
    <location>
        <begin position="367"/>
        <end position="376"/>
    </location>
</feature>
<dbReference type="InterPro" id="IPR036236">
    <property type="entry name" value="Znf_C2H2_sf"/>
</dbReference>
<dbReference type="InterPro" id="IPR039330">
    <property type="entry name" value="CAMP"/>
</dbReference>
<evidence type="ECO:0000256" key="1">
    <source>
        <dbReference type="PROSITE-ProRule" id="PRU00042"/>
    </source>
</evidence>
<keyword evidence="1" id="KW-0479">Metal-binding</keyword>
<reference evidence="4" key="1">
    <citation type="journal article" date="2004" name="Nature">
        <title>Genome duplication in the teleost fish Tetraodon nigroviridis reveals the early vertebrate proto-karyotype.</title>
        <authorList>
            <person name="Jaillon O."/>
            <person name="Aury J.-M."/>
            <person name="Brunet F."/>
            <person name="Petit J.-L."/>
            <person name="Stange-Thomann N."/>
            <person name="Mauceli E."/>
            <person name="Bouneau L."/>
            <person name="Fischer C."/>
            <person name="Ozouf-Costaz C."/>
            <person name="Bernot A."/>
            <person name="Nicaud S."/>
            <person name="Jaffe D."/>
            <person name="Fisher S."/>
            <person name="Lutfalla G."/>
            <person name="Dossat C."/>
            <person name="Segurens B."/>
            <person name="Dasilva C."/>
            <person name="Salanoubat M."/>
            <person name="Levy M."/>
            <person name="Boudet N."/>
            <person name="Castellano S."/>
            <person name="Anthouard V."/>
            <person name="Jubin C."/>
            <person name="Castelli V."/>
            <person name="Katinka M."/>
            <person name="Vacherie B."/>
            <person name="Biemont C."/>
            <person name="Skalli Z."/>
            <person name="Cattolico L."/>
            <person name="Poulain J."/>
            <person name="De Berardinis V."/>
            <person name="Cruaud C."/>
            <person name="Duprat S."/>
            <person name="Brottier P."/>
            <person name="Coutanceau J.-P."/>
            <person name="Gouzy J."/>
            <person name="Parra G."/>
            <person name="Lardier G."/>
            <person name="Chapple C."/>
            <person name="McKernan K.J."/>
            <person name="McEwan P."/>
            <person name="Bosak S."/>
            <person name="Kellis M."/>
            <person name="Volff J.-N."/>
            <person name="Guigo R."/>
            <person name="Zody M.C."/>
            <person name="Mesirov J."/>
            <person name="Lindblad-Toh K."/>
            <person name="Birren B."/>
            <person name="Nusbaum C."/>
            <person name="Kahn D."/>
            <person name="Robinson-Rechavi M."/>
            <person name="Laudet V."/>
            <person name="Schachter V."/>
            <person name="Quetier F."/>
            <person name="Saurin W."/>
            <person name="Scarpelli C."/>
            <person name="Wincker P."/>
            <person name="Lander E.S."/>
            <person name="Weissenbach J."/>
            <person name="Roest Crollius H."/>
        </authorList>
    </citation>
    <scope>NUCLEOTIDE SEQUENCE [LARGE SCALE GENOMIC DNA]</scope>
</reference>
<accession>Q4SUB0</accession>
<evidence type="ECO:0000259" key="3">
    <source>
        <dbReference type="PROSITE" id="PS50157"/>
    </source>
</evidence>
<dbReference type="KEGG" id="tng:GSTEN00012550G001"/>
<evidence type="ECO:0000313" key="4">
    <source>
        <dbReference type="EMBL" id="CAF95772.1"/>
    </source>
</evidence>
<feature type="region of interest" description="Disordered" evidence="2">
    <location>
        <begin position="90"/>
        <end position="182"/>
    </location>
</feature>
<dbReference type="SMART" id="SM00355">
    <property type="entry name" value="ZnF_C2H2"/>
    <property type="match status" value="5"/>
</dbReference>
<feature type="compositionally biased region" description="Basic and acidic residues" evidence="2">
    <location>
        <begin position="160"/>
        <end position="182"/>
    </location>
</feature>
<feature type="domain" description="C2H2-type" evidence="3">
    <location>
        <begin position="292"/>
        <end position="320"/>
    </location>
</feature>